<gene>
    <name evidence="4" type="ORF">HELGO_WM6819</name>
</gene>
<keyword evidence="2" id="KW-0472">Membrane</keyword>
<feature type="transmembrane region" description="Helical" evidence="2">
    <location>
        <begin position="40"/>
        <end position="57"/>
    </location>
</feature>
<organism evidence="4">
    <name type="scientific">uncultured Sulfurovum sp</name>
    <dbReference type="NCBI Taxonomy" id="269237"/>
    <lineage>
        <taxon>Bacteria</taxon>
        <taxon>Pseudomonadati</taxon>
        <taxon>Campylobacterota</taxon>
        <taxon>Epsilonproteobacteria</taxon>
        <taxon>Campylobacterales</taxon>
        <taxon>Sulfurovaceae</taxon>
        <taxon>Sulfurovum</taxon>
        <taxon>environmental samples</taxon>
    </lineage>
</organism>
<dbReference type="CDD" id="cd00118">
    <property type="entry name" value="LysM"/>
    <property type="match status" value="1"/>
</dbReference>
<reference evidence="4" key="1">
    <citation type="submission" date="2020-01" db="EMBL/GenBank/DDBJ databases">
        <authorList>
            <person name="Meier V. D."/>
            <person name="Meier V D."/>
        </authorList>
    </citation>
    <scope>NUCLEOTIDE SEQUENCE</scope>
    <source>
        <strain evidence="4">HLG_WM_MAG_04</strain>
    </source>
</reference>
<feature type="compositionally biased region" description="Basic and acidic residues" evidence="1">
    <location>
        <begin position="106"/>
        <end position="123"/>
    </location>
</feature>
<feature type="region of interest" description="Disordered" evidence="1">
    <location>
        <begin position="101"/>
        <end position="131"/>
    </location>
</feature>
<dbReference type="AlphaFoldDB" id="A0A6S6TKH4"/>
<sequence length="356" mass="38927">MLNKDQYNQEEYNDYYRQETEGAELSAGSKEKEGGLMSKLIVLLIILALAIAGYFGYKAMNDSSTSNDIDTSLQVSAESSLPQSVQEEVLIEEPNDAQNDTLVSEEETKISETKATETEKIETPSETSQAEEKIAKVVEVQEAQEASTPSQEATNVKRSLTSEVAKVVGTQGEKMSPEEIAVVVAAVMQQMNQQKGSTTATEATAVKKDVDLMNELSSSEVDSVSTDLVKELEGANVSENTQVNNDNKQMDVYNKVNVQNSAGADTLSQLSDEINAVIDEGVGGDKASNYTKALKNEVSVRKNEMRIIVVGKGDTLGKIAKRAYGNVMEYKKIYRANPELTRPDRIYVGQKLRIPN</sequence>
<dbReference type="SUPFAM" id="SSF54106">
    <property type="entry name" value="LysM domain"/>
    <property type="match status" value="1"/>
</dbReference>
<keyword evidence="2" id="KW-0812">Transmembrane</keyword>
<dbReference type="InterPro" id="IPR018392">
    <property type="entry name" value="LysM"/>
</dbReference>
<dbReference type="PROSITE" id="PS51782">
    <property type="entry name" value="LYSM"/>
    <property type="match status" value="1"/>
</dbReference>
<evidence type="ECO:0000313" key="4">
    <source>
        <dbReference type="EMBL" id="CAA6815338.1"/>
    </source>
</evidence>
<dbReference type="SMART" id="SM00257">
    <property type="entry name" value="LysM"/>
    <property type="match status" value="1"/>
</dbReference>
<name>A0A6S6TKH4_9BACT</name>
<feature type="domain" description="LysM" evidence="3">
    <location>
        <begin position="306"/>
        <end position="354"/>
    </location>
</feature>
<dbReference type="Gene3D" id="3.10.350.10">
    <property type="entry name" value="LysM domain"/>
    <property type="match status" value="1"/>
</dbReference>
<evidence type="ECO:0000259" key="3">
    <source>
        <dbReference type="PROSITE" id="PS51782"/>
    </source>
</evidence>
<protein>
    <submittedName>
        <fullName evidence="4">Signal recognition particle receptor protein FtsY (=alpha subunit) (TC 3.A.5.1.1)</fullName>
    </submittedName>
</protein>
<evidence type="ECO:0000256" key="1">
    <source>
        <dbReference type="SAM" id="MobiDB-lite"/>
    </source>
</evidence>
<dbReference type="InterPro" id="IPR036779">
    <property type="entry name" value="LysM_dom_sf"/>
</dbReference>
<accession>A0A6S6TKH4</accession>
<evidence type="ECO:0000256" key="2">
    <source>
        <dbReference type="SAM" id="Phobius"/>
    </source>
</evidence>
<dbReference type="Pfam" id="PF01476">
    <property type="entry name" value="LysM"/>
    <property type="match status" value="1"/>
</dbReference>
<proteinExistence type="predicted"/>
<keyword evidence="2" id="KW-1133">Transmembrane helix</keyword>
<dbReference type="EMBL" id="CACVAX010000043">
    <property type="protein sequence ID" value="CAA6815338.1"/>
    <property type="molecule type" value="Genomic_DNA"/>
</dbReference>
<keyword evidence="4" id="KW-0675">Receptor</keyword>